<reference evidence="2" key="1">
    <citation type="submission" date="2022-08" db="EMBL/GenBank/DDBJ databases">
        <authorList>
            <person name="Dzunkova M."/>
            <person name="La Clair J."/>
            <person name="Tyml T."/>
            <person name="Doud D."/>
            <person name="Schulz F."/>
            <person name="Piquer S."/>
            <person name="Porcel Sanchis D."/>
            <person name="Osborn A."/>
            <person name="Robinson D."/>
            <person name="Louie K.B."/>
            <person name="Bowen B.P."/>
            <person name="Bowers R."/>
            <person name="Lee J."/>
            <person name="Arnau Llombart V."/>
            <person name="Diaz Villanueva W."/>
            <person name="Gosliner T."/>
            <person name="Northen T."/>
            <person name="Cheng J.-F."/>
            <person name="Burkart M.D."/>
            <person name="Woyke T."/>
        </authorList>
    </citation>
    <scope>NUCLEOTIDE SEQUENCE</scope>
    <source>
        <strain evidence="2">Df01</strain>
    </source>
</reference>
<keyword evidence="1" id="KW-0812">Transmembrane</keyword>
<protein>
    <recommendedName>
        <fullName evidence="4">NfeD-like C-terminal domain-containing protein</fullName>
    </recommendedName>
</protein>
<keyword evidence="1" id="KW-1133">Transmembrane helix</keyword>
<feature type="transmembrane region" description="Helical" evidence="1">
    <location>
        <begin position="6"/>
        <end position="25"/>
    </location>
</feature>
<evidence type="ECO:0000313" key="3">
    <source>
        <dbReference type="Proteomes" id="UP001168167"/>
    </source>
</evidence>
<comment type="caution">
    <text evidence="2">The sequence shown here is derived from an EMBL/GenBank/DDBJ whole genome shotgun (WGS) entry which is preliminary data.</text>
</comment>
<dbReference type="EMBL" id="JANQAO010000001">
    <property type="protein sequence ID" value="MDM5147105.1"/>
    <property type="molecule type" value="Genomic_DNA"/>
</dbReference>
<keyword evidence="3" id="KW-1185">Reference proteome</keyword>
<evidence type="ECO:0000313" key="2">
    <source>
        <dbReference type="EMBL" id="MDM5147105.1"/>
    </source>
</evidence>
<proteinExistence type="predicted"/>
<evidence type="ECO:0000256" key="1">
    <source>
        <dbReference type="SAM" id="Phobius"/>
    </source>
</evidence>
<name>A0ABT7QL17_9GAMM</name>
<dbReference type="Proteomes" id="UP001168167">
    <property type="component" value="Unassembled WGS sequence"/>
</dbReference>
<feature type="transmembrane region" description="Helical" evidence="1">
    <location>
        <begin position="30"/>
        <end position="48"/>
    </location>
</feature>
<organism evidence="2 3">
    <name type="scientific">Candidatus Doriopsillibacter californiensis</name>
    <dbReference type="NCBI Taxonomy" id="2970740"/>
    <lineage>
        <taxon>Bacteria</taxon>
        <taxon>Pseudomonadati</taxon>
        <taxon>Pseudomonadota</taxon>
        <taxon>Gammaproteobacteria</taxon>
        <taxon>Candidatus Tethybacterales</taxon>
        <taxon>Candidatus Persebacteraceae</taxon>
        <taxon>Candidatus Doriopsillibacter</taxon>
    </lineage>
</organism>
<sequence length="151" mass="17104">MENINLLWWHWAIVGSLLLTLDVLLINVYYIIWFGIGALTVAILLVFFPELSMAAQIASFGIFALIFLGLWIFFLRPQRSRRLIEEAKRELPGCVGIVVRFNDGQGLMRLQRPIGGRDLWNFVSQQPLHPGEKVVADNVGDDAVVVAKEKE</sequence>
<reference evidence="2" key="2">
    <citation type="journal article" date="2023" name="Microbiome">
        <title>Synthase-selected sorting approach identifies a beta-lactone synthase in a nudibranch symbiotic bacterium.</title>
        <authorList>
            <person name="Dzunkova M."/>
            <person name="La Clair J.J."/>
            <person name="Tyml T."/>
            <person name="Doud D."/>
            <person name="Schulz F."/>
            <person name="Piquer-Esteban S."/>
            <person name="Porcel Sanchis D."/>
            <person name="Osborn A."/>
            <person name="Robinson D."/>
            <person name="Louie K.B."/>
            <person name="Bowen B.P."/>
            <person name="Bowers R.M."/>
            <person name="Lee J."/>
            <person name="Arnau V."/>
            <person name="Diaz-Villanueva W."/>
            <person name="Stepanauskas R."/>
            <person name="Gosliner T."/>
            <person name="Date S.V."/>
            <person name="Northen T.R."/>
            <person name="Cheng J.F."/>
            <person name="Burkart M.D."/>
            <person name="Woyke T."/>
        </authorList>
    </citation>
    <scope>NUCLEOTIDE SEQUENCE</scope>
    <source>
        <strain evidence="2">Df01</strain>
    </source>
</reference>
<keyword evidence="1" id="KW-0472">Membrane</keyword>
<evidence type="ECO:0008006" key="4">
    <source>
        <dbReference type="Google" id="ProtNLM"/>
    </source>
</evidence>
<feature type="transmembrane region" description="Helical" evidence="1">
    <location>
        <begin position="54"/>
        <end position="75"/>
    </location>
</feature>
<accession>A0ABT7QL17</accession>
<gene>
    <name evidence="2" type="ORF">NQX30_01750</name>
</gene>